<dbReference type="InterPro" id="IPR018550">
    <property type="entry name" value="Lipid-A_deacylase-rel"/>
</dbReference>
<dbReference type="Pfam" id="PF09411">
    <property type="entry name" value="PagL"/>
    <property type="match status" value="1"/>
</dbReference>
<sequence length="222" mass="23789">MAGLDFAIAASVLAPALSHAAEDASPLPVWHVGPYVGVALNSPGGSPWGETPDRDHLFIGVRGSAPVLRWNALSLAYASEVVPVLIVTNNPTYETTIVSRGGVTRLTQVENGTGPVYGAGFSPFGLEALVRTGPRTQLFGASAVGVVWFTREVPVANSRAFNYTIEFGGGLLWEYRAQRRLRFGYMFHHVSNNWTAEENPGLDGNVFYAGWEAAVGGSRRTP</sequence>
<gene>
    <name evidence="1" type="ORF">E6K72_13045</name>
</gene>
<evidence type="ECO:0008006" key="3">
    <source>
        <dbReference type="Google" id="ProtNLM"/>
    </source>
</evidence>
<organism evidence="1 2">
    <name type="scientific">Eiseniibacteriota bacterium</name>
    <dbReference type="NCBI Taxonomy" id="2212470"/>
    <lineage>
        <taxon>Bacteria</taxon>
        <taxon>Candidatus Eiseniibacteriota</taxon>
    </lineage>
</organism>
<dbReference type="Proteomes" id="UP000317716">
    <property type="component" value="Unassembled WGS sequence"/>
</dbReference>
<name>A0A538SAS3_UNCEI</name>
<reference evidence="1 2" key="1">
    <citation type="journal article" date="2019" name="Nat. Microbiol.">
        <title>Mediterranean grassland soil C-N compound turnover is dependent on rainfall and depth, and is mediated by genomically divergent microorganisms.</title>
        <authorList>
            <person name="Diamond S."/>
            <person name="Andeer P.F."/>
            <person name="Li Z."/>
            <person name="Crits-Christoph A."/>
            <person name="Burstein D."/>
            <person name="Anantharaman K."/>
            <person name="Lane K.R."/>
            <person name="Thomas B.C."/>
            <person name="Pan C."/>
            <person name="Northen T.R."/>
            <person name="Banfield J.F."/>
        </authorList>
    </citation>
    <scope>NUCLEOTIDE SEQUENCE [LARGE SCALE GENOMIC DNA]</scope>
    <source>
        <strain evidence="1">WS_2</strain>
    </source>
</reference>
<accession>A0A538SAS3</accession>
<dbReference type="AlphaFoldDB" id="A0A538SAS3"/>
<dbReference type="EMBL" id="VBOS01000479">
    <property type="protein sequence ID" value="TMQ48472.1"/>
    <property type="molecule type" value="Genomic_DNA"/>
</dbReference>
<dbReference type="Gene3D" id="2.40.160.20">
    <property type="match status" value="1"/>
</dbReference>
<evidence type="ECO:0000313" key="2">
    <source>
        <dbReference type="Proteomes" id="UP000317716"/>
    </source>
</evidence>
<protein>
    <recommendedName>
        <fullName evidence="3">Acyloxyacyl hydrolase</fullName>
    </recommendedName>
</protein>
<comment type="caution">
    <text evidence="1">The sequence shown here is derived from an EMBL/GenBank/DDBJ whole genome shotgun (WGS) entry which is preliminary data.</text>
</comment>
<evidence type="ECO:0000313" key="1">
    <source>
        <dbReference type="EMBL" id="TMQ48472.1"/>
    </source>
</evidence>
<proteinExistence type="predicted"/>